<evidence type="ECO:0000256" key="1">
    <source>
        <dbReference type="ARBA" id="ARBA00001954"/>
    </source>
</evidence>
<protein>
    <recommendedName>
        <fullName evidence="5">TauD/TfdA-like domain-containing protein</fullName>
    </recommendedName>
</protein>
<dbReference type="PANTHER" id="PTHR10696:SF56">
    <property type="entry name" value="TAUD_TFDA-LIKE DOMAIN-CONTAINING PROTEIN"/>
    <property type="match status" value="1"/>
</dbReference>
<dbReference type="RefSeq" id="WP_096610001.1">
    <property type="nucleotide sequence ID" value="NZ_NWVD01000001.1"/>
</dbReference>
<keyword evidence="2" id="KW-0560">Oxidoreductase</keyword>
<accession>A0A2A4I272</accession>
<organism evidence="6 7">
    <name type="scientific">Sphingomonas ginsenosidimutans</name>
    <dbReference type="NCBI Taxonomy" id="862134"/>
    <lineage>
        <taxon>Bacteria</taxon>
        <taxon>Pseudomonadati</taxon>
        <taxon>Pseudomonadota</taxon>
        <taxon>Alphaproteobacteria</taxon>
        <taxon>Sphingomonadales</taxon>
        <taxon>Sphingomonadaceae</taxon>
        <taxon>Sphingomonas</taxon>
    </lineage>
</organism>
<dbReference type="GO" id="GO:0016706">
    <property type="term" value="F:2-oxoglutarate-dependent dioxygenase activity"/>
    <property type="evidence" value="ECO:0007669"/>
    <property type="project" value="UniProtKB-ARBA"/>
</dbReference>
<dbReference type="SUPFAM" id="SSF51197">
    <property type="entry name" value="Clavaminate synthase-like"/>
    <property type="match status" value="1"/>
</dbReference>
<proteinExistence type="predicted"/>
<evidence type="ECO:0000313" key="6">
    <source>
        <dbReference type="EMBL" id="PCG10361.1"/>
    </source>
</evidence>
<dbReference type="GO" id="GO:0017000">
    <property type="term" value="P:antibiotic biosynthetic process"/>
    <property type="evidence" value="ECO:0007669"/>
    <property type="project" value="UniProtKB-KW"/>
</dbReference>
<dbReference type="EMBL" id="NWVD01000001">
    <property type="protein sequence ID" value="PCG10361.1"/>
    <property type="molecule type" value="Genomic_DNA"/>
</dbReference>
<dbReference type="PANTHER" id="PTHR10696">
    <property type="entry name" value="GAMMA-BUTYROBETAINE HYDROXYLASE-RELATED"/>
    <property type="match status" value="1"/>
</dbReference>
<dbReference type="Gene3D" id="3.60.130.10">
    <property type="entry name" value="Clavaminate synthase-like"/>
    <property type="match status" value="1"/>
</dbReference>
<feature type="domain" description="TauD/TfdA-like" evidence="5">
    <location>
        <begin position="18"/>
        <end position="284"/>
    </location>
</feature>
<evidence type="ECO:0000256" key="4">
    <source>
        <dbReference type="SAM" id="MobiDB-lite"/>
    </source>
</evidence>
<evidence type="ECO:0000256" key="3">
    <source>
        <dbReference type="ARBA" id="ARBA00023194"/>
    </source>
</evidence>
<dbReference type="InterPro" id="IPR042098">
    <property type="entry name" value="TauD-like_sf"/>
</dbReference>
<sequence length="331" mass="36791">MAHVSLPVAGRPQVLIEAEAGETLDRLDRETIVDLYRTHGALLLRGFGADVAAFRGFAKRFCRTAVVNESPGRRPIDEAANIHTVDGGTGAFALHPELSREPWKPDAAFFCCLSAPSRGGQTTICDGVALVREMPAVVREALAPRRLLYIKPTWPTLLDYWLGTPTPDDARLAEPPPECPYFFRRLPNGMIVRAFTRPALHRPMFTDAPAFGNFLLFARFNNGRPDHPVLDDGHPVPEAWLQAIKAAGDRLAVPIEWRNGDVVMLDNTRFLHGRTAIVDPGERLIATYFGYVDFAIPDPEEPRDAIWRREDFAPPLPPDHPRLREQAGSVA</sequence>
<evidence type="ECO:0000313" key="7">
    <source>
        <dbReference type="Proteomes" id="UP000218784"/>
    </source>
</evidence>
<dbReference type="Proteomes" id="UP000218784">
    <property type="component" value="Unassembled WGS sequence"/>
</dbReference>
<keyword evidence="7" id="KW-1185">Reference proteome</keyword>
<name>A0A2A4I272_9SPHN</name>
<dbReference type="AlphaFoldDB" id="A0A2A4I272"/>
<comment type="cofactor">
    <cofactor evidence="1">
        <name>Fe(2+)</name>
        <dbReference type="ChEBI" id="CHEBI:29033"/>
    </cofactor>
</comment>
<keyword evidence="3" id="KW-0045">Antibiotic biosynthesis</keyword>
<dbReference type="InterPro" id="IPR050411">
    <property type="entry name" value="AlphaKG_dependent_hydroxylases"/>
</dbReference>
<dbReference type="InterPro" id="IPR003819">
    <property type="entry name" value="TauD/TfdA-like"/>
</dbReference>
<evidence type="ECO:0000259" key="5">
    <source>
        <dbReference type="Pfam" id="PF02668"/>
    </source>
</evidence>
<feature type="region of interest" description="Disordered" evidence="4">
    <location>
        <begin position="310"/>
        <end position="331"/>
    </location>
</feature>
<gene>
    <name evidence="6" type="ORF">COA17_02680</name>
</gene>
<reference evidence="6 7" key="1">
    <citation type="submission" date="2017-09" db="EMBL/GenBank/DDBJ databases">
        <title>Sphingomonas ginsenosidimutans KACC 14949, whole genome shotgun sequence.</title>
        <authorList>
            <person name="Feng G."/>
            <person name="Zhu H."/>
        </authorList>
    </citation>
    <scope>NUCLEOTIDE SEQUENCE [LARGE SCALE GENOMIC DNA]</scope>
    <source>
        <strain evidence="6 7">KACC 14949</strain>
    </source>
</reference>
<dbReference type="Pfam" id="PF02668">
    <property type="entry name" value="TauD"/>
    <property type="match status" value="1"/>
</dbReference>
<evidence type="ECO:0000256" key="2">
    <source>
        <dbReference type="ARBA" id="ARBA00023002"/>
    </source>
</evidence>
<comment type="caution">
    <text evidence="6">The sequence shown here is derived from an EMBL/GenBank/DDBJ whole genome shotgun (WGS) entry which is preliminary data.</text>
</comment>